<dbReference type="GO" id="GO:0016787">
    <property type="term" value="F:hydrolase activity"/>
    <property type="evidence" value="ECO:0007669"/>
    <property type="project" value="UniProtKB-KW"/>
</dbReference>
<dbReference type="SUPFAM" id="SSF55811">
    <property type="entry name" value="Nudix"/>
    <property type="match status" value="1"/>
</dbReference>
<evidence type="ECO:0000313" key="1">
    <source>
        <dbReference type="EMBL" id="MCD7110831.1"/>
    </source>
</evidence>
<name>A0A9X1T1N6_9HYPH</name>
<proteinExistence type="predicted"/>
<dbReference type="RefSeq" id="WP_231815960.1">
    <property type="nucleotide sequence ID" value="NZ_JAJOZR010000011.1"/>
</dbReference>
<dbReference type="Proteomes" id="UP001139089">
    <property type="component" value="Unassembled WGS sequence"/>
</dbReference>
<protein>
    <submittedName>
        <fullName evidence="1">NUDIX hydrolase</fullName>
    </submittedName>
</protein>
<gene>
    <name evidence="1" type="ORF">LRX75_17495</name>
</gene>
<comment type="caution">
    <text evidence="1">The sequence shown here is derived from an EMBL/GenBank/DDBJ whole genome shotgun (WGS) entry which is preliminary data.</text>
</comment>
<accession>A0A9X1T1N6</accession>
<dbReference type="InterPro" id="IPR015797">
    <property type="entry name" value="NUDIX_hydrolase-like_dom_sf"/>
</dbReference>
<reference evidence="1" key="1">
    <citation type="submission" date="2021-12" db="EMBL/GenBank/DDBJ databases">
        <authorList>
            <person name="Li Y."/>
        </authorList>
    </citation>
    <scope>NUCLEOTIDE SEQUENCE</scope>
    <source>
        <strain evidence="1">DKSPLA3</strain>
    </source>
</reference>
<keyword evidence="2" id="KW-1185">Reference proteome</keyword>
<dbReference type="AlphaFoldDB" id="A0A9X1T1N6"/>
<sequence length="256" mass="27671">MFEAPQIHTQGNSGIGAGWPAEGTIFPVAGTDLRVLPGSHPILARHGPEIAANWEREHAANPSLFNGEMVLQHRLTVDAGTIVGEGYLAPYAAFLWWRNVSRPPVACHLAAIPVIETADGAVIAVRMGARTANPGKVYCAAGSIDASDIVEDARGRVCDVPGNMRREVLEETGLDLAEAQAGPFQALHIHGAVTLFRRLRFAETSAAILERIRLHVETAEEEEIDGAVAIFDADPGRHNYQPFMRVILAHIFGQPR</sequence>
<dbReference type="CDD" id="cd02883">
    <property type="entry name" value="NUDIX_Hydrolase"/>
    <property type="match status" value="1"/>
</dbReference>
<dbReference type="EMBL" id="JAJOZR010000011">
    <property type="protein sequence ID" value="MCD7110831.1"/>
    <property type="molecule type" value="Genomic_DNA"/>
</dbReference>
<evidence type="ECO:0000313" key="2">
    <source>
        <dbReference type="Proteomes" id="UP001139089"/>
    </source>
</evidence>
<organism evidence="1 2">
    <name type="scientific">Rhizobium quercicola</name>
    <dbReference type="NCBI Taxonomy" id="2901226"/>
    <lineage>
        <taxon>Bacteria</taxon>
        <taxon>Pseudomonadati</taxon>
        <taxon>Pseudomonadota</taxon>
        <taxon>Alphaproteobacteria</taxon>
        <taxon>Hyphomicrobiales</taxon>
        <taxon>Rhizobiaceae</taxon>
        <taxon>Rhizobium/Agrobacterium group</taxon>
        <taxon>Rhizobium</taxon>
    </lineage>
</organism>
<keyword evidence="1" id="KW-0378">Hydrolase</keyword>